<evidence type="ECO:0000256" key="4">
    <source>
        <dbReference type="ARBA" id="ARBA00022777"/>
    </source>
</evidence>
<evidence type="ECO:0000256" key="8">
    <source>
        <dbReference type="RuleBase" id="RU366032"/>
    </source>
</evidence>
<feature type="domain" description="Branched-chain alpha-ketoacid dehydrogenase kinase/Pyruvate dehydrogenase kinase N-terminal" evidence="10">
    <location>
        <begin position="25"/>
        <end position="264"/>
    </location>
</feature>
<keyword evidence="2 8" id="KW-0808">Transferase</keyword>
<proteinExistence type="inferred from homology"/>
<dbReference type="GO" id="GO:0005524">
    <property type="term" value="F:ATP binding"/>
    <property type="evidence" value="ECO:0007669"/>
    <property type="project" value="UniProtKB-UniRule"/>
</dbReference>
<accession>A0A1E4SV91</accession>
<dbReference type="STRING" id="983967.A0A1E4SV91"/>
<evidence type="ECO:0000313" key="12">
    <source>
        <dbReference type="Proteomes" id="UP000094801"/>
    </source>
</evidence>
<dbReference type="GO" id="GO:0005759">
    <property type="term" value="C:mitochondrial matrix"/>
    <property type="evidence" value="ECO:0007669"/>
    <property type="project" value="UniProtKB-SubCell"/>
</dbReference>
<keyword evidence="6 8" id="KW-0496">Mitochondrion</keyword>
<dbReference type="InterPro" id="IPR039028">
    <property type="entry name" value="BCKD/PDK"/>
</dbReference>
<dbReference type="Proteomes" id="UP000094801">
    <property type="component" value="Unassembled WGS sequence"/>
</dbReference>
<evidence type="ECO:0000259" key="9">
    <source>
        <dbReference type="Pfam" id="PF02518"/>
    </source>
</evidence>
<gene>
    <name evidence="11" type="ORF">CANARDRAFT_203272</name>
</gene>
<dbReference type="EMBL" id="KV453864">
    <property type="protein sequence ID" value="ODV83413.1"/>
    <property type="molecule type" value="Genomic_DNA"/>
</dbReference>
<dbReference type="Pfam" id="PF02518">
    <property type="entry name" value="HATPase_c"/>
    <property type="match status" value="1"/>
</dbReference>
<keyword evidence="4 8" id="KW-0418">Kinase</keyword>
<organism evidence="11 12">
    <name type="scientific">[Candida] arabinofermentans NRRL YB-2248</name>
    <dbReference type="NCBI Taxonomy" id="983967"/>
    <lineage>
        <taxon>Eukaryota</taxon>
        <taxon>Fungi</taxon>
        <taxon>Dikarya</taxon>
        <taxon>Ascomycota</taxon>
        <taxon>Saccharomycotina</taxon>
        <taxon>Pichiomycetes</taxon>
        <taxon>Pichiales</taxon>
        <taxon>Pichiaceae</taxon>
        <taxon>Ogataea</taxon>
        <taxon>Ogataea/Candida clade</taxon>
    </lineage>
</organism>
<evidence type="ECO:0000256" key="6">
    <source>
        <dbReference type="ARBA" id="ARBA00023128"/>
    </source>
</evidence>
<evidence type="ECO:0000259" key="10">
    <source>
        <dbReference type="Pfam" id="PF10436"/>
    </source>
</evidence>
<dbReference type="AlphaFoldDB" id="A0A1E4SV91"/>
<keyword evidence="12" id="KW-1185">Reference proteome</keyword>
<dbReference type="InterPro" id="IPR003594">
    <property type="entry name" value="HATPase_dom"/>
</dbReference>
<evidence type="ECO:0000313" key="11">
    <source>
        <dbReference type="EMBL" id="ODV83413.1"/>
    </source>
</evidence>
<dbReference type="OrthoDB" id="241648at2759"/>
<dbReference type="GO" id="GO:0010906">
    <property type="term" value="P:regulation of glucose metabolic process"/>
    <property type="evidence" value="ECO:0007669"/>
    <property type="project" value="TreeGrafter"/>
</dbReference>
<comment type="subcellular location">
    <subcellularLocation>
        <location evidence="8">Mitochondrion matrix</location>
    </subcellularLocation>
</comment>
<dbReference type="InterPro" id="IPR018955">
    <property type="entry name" value="BCDHK/PDK_N"/>
</dbReference>
<dbReference type="GO" id="GO:0004740">
    <property type="term" value="F:pyruvate dehydrogenase (acetyl-transferring) kinase activity"/>
    <property type="evidence" value="ECO:0007669"/>
    <property type="project" value="UniProtKB-EC"/>
</dbReference>
<comment type="catalytic activity">
    <reaction evidence="7">
        <text>L-seryl-[pyruvate dehydrogenase E1 alpha subunit] + ATP = O-phospho-L-seryl-[pyruvate dehydrogenase E1 alpha subunit] + ADP + H(+)</text>
        <dbReference type="Rhea" id="RHEA:23052"/>
        <dbReference type="Rhea" id="RHEA-COMP:13689"/>
        <dbReference type="Rhea" id="RHEA-COMP:13690"/>
        <dbReference type="ChEBI" id="CHEBI:15378"/>
        <dbReference type="ChEBI" id="CHEBI:29999"/>
        <dbReference type="ChEBI" id="CHEBI:30616"/>
        <dbReference type="ChEBI" id="CHEBI:83421"/>
        <dbReference type="ChEBI" id="CHEBI:456216"/>
        <dbReference type="EC" id="2.7.11.2"/>
    </reaction>
</comment>
<dbReference type="Gene3D" id="3.30.565.10">
    <property type="entry name" value="Histidine kinase-like ATPase, C-terminal domain"/>
    <property type="match status" value="1"/>
</dbReference>
<dbReference type="SUPFAM" id="SSF55874">
    <property type="entry name" value="ATPase domain of HSP90 chaperone/DNA topoisomerase II/histidine kinase"/>
    <property type="match status" value="1"/>
</dbReference>
<protein>
    <recommendedName>
        <fullName evidence="8">Protein-serine/threonine kinase</fullName>
        <ecNumber evidence="8">2.7.11.-</ecNumber>
    </recommendedName>
</protein>
<dbReference type="CDD" id="cd16929">
    <property type="entry name" value="HATPase_PDK-like"/>
    <property type="match status" value="1"/>
</dbReference>
<dbReference type="PANTHER" id="PTHR11947:SF3">
    <property type="entry name" value="[PYRUVATE DEHYDROGENASE (ACETYL-TRANSFERRING)] KINASE, MITOCHONDRIAL"/>
    <property type="match status" value="1"/>
</dbReference>
<evidence type="ECO:0000256" key="3">
    <source>
        <dbReference type="ARBA" id="ARBA00022741"/>
    </source>
</evidence>
<feature type="domain" description="Histidine kinase/HSP90-like ATPase" evidence="9">
    <location>
        <begin position="311"/>
        <end position="445"/>
    </location>
</feature>
<dbReference type="Pfam" id="PF10436">
    <property type="entry name" value="BCDHK_Adom3"/>
    <property type="match status" value="1"/>
</dbReference>
<reference evidence="12" key="1">
    <citation type="submission" date="2016-04" db="EMBL/GenBank/DDBJ databases">
        <title>Comparative genomics of biotechnologically important yeasts.</title>
        <authorList>
            <consortium name="DOE Joint Genome Institute"/>
            <person name="Riley R."/>
            <person name="Haridas S."/>
            <person name="Wolfe K.H."/>
            <person name="Lopes M.R."/>
            <person name="Hittinger C.T."/>
            <person name="Goker M."/>
            <person name="Salamov A."/>
            <person name="Wisecaver J."/>
            <person name="Long T.M."/>
            <person name="Aerts A.L."/>
            <person name="Barry K."/>
            <person name="Choi C."/>
            <person name="Clum A."/>
            <person name="Coughlan A.Y."/>
            <person name="Deshpande S."/>
            <person name="Douglass A.P."/>
            <person name="Hanson S.J."/>
            <person name="Klenk H.-P."/>
            <person name="Labutti K."/>
            <person name="Lapidus A."/>
            <person name="Lindquist E."/>
            <person name="Lipzen A."/>
            <person name="Meier-Kolthoff J.P."/>
            <person name="Ohm R.A."/>
            <person name="Otillar R.P."/>
            <person name="Pangilinan J."/>
            <person name="Peng Y."/>
            <person name="Rokas A."/>
            <person name="Rosa C.A."/>
            <person name="Scheuner C."/>
            <person name="Sibirny A.A."/>
            <person name="Slot J.C."/>
            <person name="Stielow J.B."/>
            <person name="Sun H."/>
            <person name="Kurtzman C.P."/>
            <person name="Blackwell M."/>
            <person name="Grigoriev I.V."/>
            <person name="Jeffries T.W."/>
        </authorList>
    </citation>
    <scope>NUCLEOTIDE SEQUENCE [LARGE SCALE GENOMIC DNA]</scope>
    <source>
        <strain evidence="12">NRRL YB-2248</strain>
    </source>
</reference>
<keyword evidence="5 8" id="KW-0067">ATP-binding</keyword>
<name>A0A1E4SV91_9ASCO</name>
<sequence length="455" mass="52097">MSSWKLTQVLRDEIYKYARLPQTGVSLRQMVQFGPRPSAGSLFHANLFTVEELPIRLSHRVKELEELPFGLNNDPSIQLVRDWYAQSFDELTSLRKPIIDSELQKILFNGQHDNESNITPTHESNRPYVFEDDGIIINRKRLHHSSQPVNNLDHFSPQKKKSYFVSTPKDITYPNEVHAYNKLVTEALMKIKKRHDATVSTIARGVQNWKRSNNHAYLDNSINQFLDRFYMSRIGIRMLIGQTIAINQQFTGRLNNDDYVGIICLNTNVMEVAQDAIDAARFACEEHYNIMEAPKVILYSPSDLHFMYVPGHLVHMLFETLKNSLRATIEHQMKLNPSINIEDIEYPPVKVIVAEGEEDITIKVSDEGGGVARSAMPLIWTYFYTSADKMEEVQDDQRLGGVSKPPFMGLGVGLPHSRLYARYFSGDLKMISMEGYGTDVYLHLNRLSSSSEPLQ</sequence>
<evidence type="ECO:0000256" key="1">
    <source>
        <dbReference type="ARBA" id="ARBA00006155"/>
    </source>
</evidence>
<dbReference type="SUPFAM" id="SSF69012">
    <property type="entry name" value="alpha-ketoacid dehydrogenase kinase, N-terminal domain"/>
    <property type="match status" value="1"/>
</dbReference>
<evidence type="ECO:0000256" key="5">
    <source>
        <dbReference type="ARBA" id="ARBA00022840"/>
    </source>
</evidence>
<comment type="similarity">
    <text evidence="1 8">Belongs to the PDK/BCKDK protein kinase family.</text>
</comment>
<dbReference type="Gene3D" id="1.20.140.20">
    <property type="entry name" value="Alpha-ketoacid/pyruvate dehydrogenase kinase, N-terminal domain"/>
    <property type="match status" value="2"/>
</dbReference>
<evidence type="ECO:0000256" key="2">
    <source>
        <dbReference type="ARBA" id="ARBA00022679"/>
    </source>
</evidence>
<evidence type="ECO:0000256" key="7">
    <source>
        <dbReference type="ARBA" id="ARBA00048201"/>
    </source>
</evidence>
<dbReference type="InterPro" id="IPR036784">
    <property type="entry name" value="AK/P_DHK_N_sf"/>
</dbReference>
<keyword evidence="3 8" id="KW-0547">Nucleotide-binding</keyword>
<dbReference type="EC" id="2.7.11.-" evidence="8"/>
<dbReference type="InterPro" id="IPR036890">
    <property type="entry name" value="HATPase_C_sf"/>
</dbReference>
<dbReference type="PANTHER" id="PTHR11947">
    <property type="entry name" value="PYRUVATE DEHYDROGENASE KINASE"/>
    <property type="match status" value="1"/>
</dbReference>